<evidence type="ECO:0000256" key="2">
    <source>
        <dbReference type="SAM" id="MobiDB-lite"/>
    </source>
</evidence>
<comment type="caution">
    <text evidence="3">The sequence shown here is derived from an EMBL/GenBank/DDBJ whole genome shotgun (WGS) entry which is preliminary data.</text>
</comment>
<accession>A0ABU0AMI5</accession>
<evidence type="ECO:0000313" key="3">
    <source>
        <dbReference type="EMBL" id="MDQ0272474.1"/>
    </source>
</evidence>
<sequence>MSEKTMRSFAGGLIVAAVILGITYFLEPNESKNTEAAEKAPAEEPVETAKAGTSMNEEDMKTSLQSAGFIIHTDDEWKEINDSLTEAENIKNENTKLKDEAKKAEKNKEADGEIVYRTMLTVTSGMTSIDVGKALESAKIINKAMDFFNAVEKRKLENDLRPGTFEVDSDMSVNEIVDKVFKK</sequence>
<evidence type="ECO:0000256" key="1">
    <source>
        <dbReference type="SAM" id="Coils"/>
    </source>
</evidence>
<keyword evidence="4" id="KW-1185">Reference proteome</keyword>
<dbReference type="RefSeq" id="WP_307477823.1">
    <property type="nucleotide sequence ID" value="NZ_JAUSUB010000024.1"/>
</dbReference>
<feature type="region of interest" description="Disordered" evidence="2">
    <location>
        <begin position="34"/>
        <end position="56"/>
    </location>
</feature>
<protein>
    <submittedName>
        <fullName evidence="3">Uncharacterized protein</fullName>
    </submittedName>
</protein>
<gene>
    <name evidence="3" type="ORF">J2S17_004366</name>
</gene>
<dbReference type="Proteomes" id="UP001238088">
    <property type="component" value="Unassembled WGS sequence"/>
</dbReference>
<reference evidence="3 4" key="1">
    <citation type="submission" date="2023-07" db="EMBL/GenBank/DDBJ databases">
        <title>Genomic Encyclopedia of Type Strains, Phase IV (KMG-IV): sequencing the most valuable type-strain genomes for metagenomic binning, comparative biology and taxonomic classification.</title>
        <authorList>
            <person name="Goeker M."/>
        </authorList>
    </citation>
    <scope>NUCLEOTIDE SEQUENCE [LARGE SCALE GENOMIC DNA]</scope>
    <source>
        <strain evidence="3 4">DSM 23494</strain>
    </source>
</reference>
<proteinExistence type="predicted"/>
<dbReference type="Gene3D" id="3.30.1490.480">
    <property type="entry name" value="Endolytic murein transglycosylase"/>
    <property type="match status" value="1"/>
</dbReference>
<organism evidence="3 4">
    <name type="scientific">Cytobacillus purgationiresistens</name>
    <dbReference type="NCBI Taxonomy" id="863449"/>
    <lineage>
        <taxon>Bacteria</taxon>
        <taxon>Bacillati</taxon>
        <taxon>Bacillota</taxon>
        <taxon>Bacilli</taxon>
        <taxon>Bacillales</taxon>
        <taxon>Bacillaceae</taxon>
        <taxon>Cytobacillus</taxon>
    </lineage>
</organism>
<feature type="coiled-coil region" evidence="1">
    <location>
        <begin position="80"/>
        <end position="107"/>
    </location>
</feature>
<evidence type="ECO:0000313" key="4">
    <source>
        <dbReference type="Proteomes" id="UP001238088"/>
    </source>
</evidence>
<dbReference type="EMBL" id="JAUSUB010000024">
    <property type="protein sequence ID" value="MDQ0272474.1"/>
    <property type="molecule type" value="Genomic_DNA"/>
</dbReference>
<keyword evidence="1" id="KW-0175">Coiled coil</keyword>
<name>A0ABU0AMI5_9BACI</name>